<gene>
    <name evidence="4" type="ORF">EQ812_07510</name>
</gene>
<dbReference type="InterPro" id="IPR050563">
    <property type="entry name" value="4-hydroxybenzoyl-CoA_TE"/>
</dbReference>
<evidence type="ECO:0000313" key="5">
    <source>
        <dbReference type="Proteomes" id="UP000293637"/>
    </source>
</evidence>
<dbReference type="Proteomes" id="UP000293637">
    <property type="component" value="Unassembled WGS sequence"/>
</dbReference>
<comment type="caution">
    <text evidence="4">The sequence shown here is derived from an EMBL/GenBank/DDBJ whole genome shotgun (WGS) entry which is preliminary data.</text>
</comment>
<dbReference type="GeneID" id="58089838"/>
<evidence type="ECO:0000259" key="3">
    <source>
        <dbReference type="Pfam" id="PF03061"/>
    </source>
</evidence>
<reference evidence="4 5" key="1">
    <citation type="journal article" date="2019" name="Sci. Transl. Med.">
        <title>Quorum sensing between bacterial species on the skin protects against epidermal injury in atopic dermatitis.</title>
        <authorList>
            <person name="Williams M.R."/>
        </authorList>
    </citation>
    <scope>NUCLEOTIDE SEQUENCE [LARGE SCALE GENOMIC DNA]</scope>
    <source>
        <strain evidence="4 5">E7</strain>
    </source>
</reference>
<comment type="similarity">
    <text evidence="1">Belongs to the 4-hydroxybenzoyl-CoA thioesterase family.</text>
</comment>
<name>A0A4Q9WAJ2_STALU</name>
<protein>
    <submittedName>
        <fullName evidence="4">Acyl-CoA thioesterase</fullName>
    </submittedName>
</protein>
<proteinExistence type="inferred from homology"/>
<organism evidence="4 5">
    <name type="scientific">Staphylococcus lugdunensis</name>
    <dbReference type="NCBI Taxonomy" id="28035"/>
    <lineage>
        <taxon>Bacteria</taxon>
        <taxon>Bacillati</taxon>
        <taxon>Bacillota</taxon>
        <taxon>Bacilli</taxon>
        <taxon>Bacillales</taxon>
        <taxon>Staphylococcaceae</taxon>
        <taxon>Staphylococcus</taxon>
    </lineage>
</organism>
<dbReference type="NCBIfam" id="TIGR00051">
    <property type="entry name" value="YbgC/FadM family acyl-CoA thioesterase"/>
    <property type="match status" value="1"/>
</dbReference>
<dbReference type="CDD" id="cd00586">
    <property type="entry name" value="4HBT"/>
    <property type="match status" value="1"/>
</dbReference>
<dbReference type="SUPFAM" id="SSF54637">
    <property type="entry name" value="Thioesterase/thiol ester dehydrase-isomerase"/>
    <property type="match status" value="1"/>
</dbReference>
<evidence type="ECO:0000256" key="2">
    <source>
        <dbReference type="ARBA" id="ARBA00022801"/>
    </source>
</evidence>
<keyword evidence="2" id="KW-0378">Hydrolase</keyword>
<dbReference type="InterPro" id="IPR006683">
    <property type="entry name" value="Thioestr_dom"/>
</dbReference>
<feature type="domain" description="Thioesterase" evidence="3">
    <location>
        <begin position="18"/>
        <end position="102"/>
    </location>
</feature>
<dbReference type="InterPro" id="IPR006684">
    <property type="entry name" value="YbgC/YbaW"/>
</dbReference>
<sequence length="157" mass="18494">MIYSITEIEARYQETDKMGVIYHGNYATWFEVARTDYIRKLGFNYADMEAVGIISPVTDLNVKYIKSITYPETVKVKTWVEKYSRLRSIYGYEIYNEQGELATTGTTELICMKADNFRPIRLDRHFPDWHETYSKVEALNKNNIELEVTNKDDLNHL</sequence>
<evidence type="ECO:0000256" key="1">
    <source>
        <dbReference type="ARBA" id="ARBA00005953"/>
    </source>
</evidence>
<dbReference type="AlphaFoldDB" id="A0A4Q9WAJ2"/>
<evidence type="ECO:0000313" key="4">
    <source>
        <dbReference type="EMBL" id="TBW72265.1"/>
    </source>
</evidence>
<dbReference type="PANTHER" id="PTHR31793:SF27">
    <property type="entry name" value="NOVEL THIOESTERASE SUPERFAMILY DOMAIN AND SAPOSIN A-TYPE DOMAIN CONTAINING PROTEIN (0610012H03RIK)"/>
    <property type="match status" value="1"/>
</dbReference>
<dbReference type="InterPro" id="IPR029069">
    <property type="entry name" value="HotDog_dom_sf"/>
</dbReference>
<dbReference type="RefSeq" id="WP_002491890.1">
    <property type="nucleotide sequence ID" value="NZ_AP021848.1"/>
</dbReference>
<dbReference type="Gene3D" id="3.10.129.10">
    <property type="entry name" value="Hotdog Thioesterase"/>
    <property type="match status" value="1"/>
</dbReference>
<dbReference type="PANTHER" id="PTHR31793">
    <property type="entry name" value="4-HYDROXYBENZOYL-COA THIOESTERASE FAMILY MEMBER"/>
    <property type="match status" value="1"/>
</dbReference>
<dbReference type="EMBL" id="SCHB01000004">
    <property type="protein sequence ID" value="TBW72265.1"/>
    <property type="molecule type" value="Genomic_DNA"/>
</dbReference>
<dbReference type="NCBIfam" id="NF047424">
    <property type="entry name" value="MenI_Staph"/>
    <property type="match status" value="1"/>
</dbReference>
<dbReference type="Pfam" id="PF03061">
    <property type="entry name" value="4HBT"/>
    <property type="match status" value="1"/>
</dbReference>
<accession>A0A4Q9WAJ2</accession>
<dbReference type="GO" id="GO:0047617">
    <property type="term" value="F:fatty acyl-CoA hydrolase activity"/>
    <property type="evidence" value="ECO:0007669"/>
    <property type="project" value="TreeGrafter"/>
</dbReference>